<evidence type="ECO:0000313" key="3">
    <source>
        <dbReference type="Proteomes" id="UP000198970"/>
    </source>
</evidence>
<dbReference type="InterPro" id="IPR025983">
    <property type="entry name" value="Cys_rich_CPCC"/>
</dbReference>
<dbReference type="EMBL" id="LT630003">
    <property type="protein sequence ID" value="SET69420.1"/>
    <property type="molecule type" value="Genomic_DNA"/>
</dbReference>
<evidence type="ECO:0000313" key="2">
    <source>
        <dbReference type="EMBL" id="SET69420.1"/>
    </source>
</evidence>
<accession>A0ABY1C5D9</accession>
<feature type="domain" description="Cysteine-rich CPCC" evidence="1">
    <location>
        <begin position="9"/>
        <end position="83"/>
    </location>
</feature>
<gene>
    <name evidence="2" type="ORF">SAMN02745906_1172</name>
</gene>
<protein>
    <submittedName>
        <fullName evidence="2">Cysteine-rich CPCC</fullName>
    </submittedName>
</protein>
<dbReference type="Pfam" id="PF14206">
    <property type="entry name" value="Cys_rich_CPCC"/>
    <property type="match status" value="1"/>
</dbReference>
<proteinExistence type="predicted"/>
<evidence type="ECO:0000259" key="1">
    <source>
        <dbReference type="Pfam" id="PF14206"/>
    </source>
</evidence>
<keyword evidence="3" id="KW-1185">Reference proteome</keyword>
<name>A0ABY1C5D9_9FIRM</name>
<organism evidence="2 3">
    <name type="scientific">Lacrimispora sphenoides JCM 1415</name>
    <dbReference type="NCBI Taxonomy" id="1297793"/>
    <lineage>
        <taxon>Bacteria</taxon>
        <taxon>Bacillati</taxon>
        <taxon>Bacillota</taxon>
        <taxon>Clostridia</taxon>
        <taxon>Lachnospirales</taxon>
        <taxon>Lachnospiraceae</taxon>
        <taxon>Lacrimispora</taxon>
    </lineage>
</organism>
<dbReference type="Proteomes" id="UP000198970">
    <property type="component" value="Chromosome I"/>
</dbReference>
<reference evidence="2 3" key="1">
    <citation type="submission" date="2016-10" db="EMBL/GenBank/DDBJ databases">
        <authorList>
            <person name="Varghese N."/>
            <person name="Submissions S."/>
        </authorList>
    </citation>
    <scope>NUCLEOTIDE SEQUENCE [LARGE SCALE GENOMIC DNA]</scope>
    <source>
        <strain evidence="2 3">ATCC 19403</strain>
    </source>
</reference>
<sequence>MKKVLASKYKCPCCDYYTYPVPTKEAVGFICPVCFWENDVFISTENESSDCNHGLTILEGRSNYKKYGACEKTMISNVRSPKECEITGTK</sequence>